<evidence type="ECO:0000256" key="1">
    <source>
        <dbReference type="SAM" id="SignalP"/>
    </source>
</evidence>
<feature type="signal peptide" evidence="1">
    <location>
        <begin position="1"/>
        <end position="23"/>
    </location>
</feature>
<name>A0A673FQD2_9TELE</name>
<sequence>MPCRVICVTLLLSVGILIHGTKADEFTEEIKPPDWRKTLKSIRNGLQKIDKYLNMALDLVGGSDGRCIFKCNDGRSV</sequence>
<proteinExistence type="predicted"/>
<dbReference type="GO" id="GO:0005576">
    <property type="term" value="C:extracellular region"/>
    <property type="evidence" value="ECO:0007669"/>
    <property type="project" value="InterPro"/>
</dbReference>
<dbReference type="GO" id="GO:0005509">
    <property type="term" value="F:calcium ion binding"/>
    <property type="evidence" value="ECO:0007669"/>
    <property type="project" value="InterPro"/>
</dbReference>
<evidence type="ECO:0008006" key="4">
    <source>
        <dbReference type="Google" id="ProtNLM"/>
    </source>
</evidence>
<dbReference type="AlphaFoldDB" id="A0A673FQD2"/>
<dbReference type="InterPro" id="IPR010711">
    <property type="entry name" value="PLA2G12"/>
</dbReference>
<feature type="chain" id="PRO_5025473342" description="Conotoxin" evidence="1">
    <location>
        <begin position="24"/>
        <end position="77"/>
    </location>
</feature>
<dbReference type="PANTHER" id="PTHR12824">
    <property type="entry name" value="GROUP XII SECRETORY PHOSPHOLIPASE A2 FAMILY MEMBER"/>
    <property type="match status" value="1"/>
</dbReference>
<organism evidence="2 3">
    <name type="scientific">Sinocyclocheilus rhinocerous</name>
    <dbReference type="NCBI Taxonomy" id="307959"/>
    <lineage>
        <taxon>Eukaryota</taxon>
        <taxon>Metazoa</taxon>
        <taxon>Chordata</taxon>
        <taxon>Craniata</taxon>
        <taxon>Vertebrata</taxon>
        <taxon>Euteleostomi</taxon>
        <taxon>Actinopterygii</taxon>
        <taxon>Neopterygii</taxon>
        <taxon>Teleostei</taxon>
        <taxon>Ostariophysi</taxon>
        <taxon>Cypriniformes</taxon>
        <taxon>Cyprinidae</taxon>
        <taxon>Cyprininae</taxon>
        <taxon>Sinocyclocheilus</taxon>
    </lineage>
</organism>
<evidence type="ECO:0000313" key="2">
    <source>
        <dbReference type="Ensembl" id="ENSSRHP00000001305.1"/>
    </source>
</evidence>
<reference evidence="2" key="2">
    <citation type="submission" date="2025-09" db="UniProtKB">
        <authorList>
            <consortium name="Ensembl"/>
        </authorList>
    </citation>
    <scope>IDENTIFICATION</scope>
</reference>
<reference evidence="2" key="1">
    <citation type="submission" date="2025-08" db="UniProtKB">
        <authorList>
            <consortium name="Ensembl"/>
        </authorList>
    </citation>
    <scope>IDENTIFICATION</scope>
</reference>
<keyword evidence="3" id="KW-1185">Reference proteome</keyword>
<dbReference type="Pfam" id="PF06951">
    <property type="entry name" value="PLA2G12"/>
    <property type="match status" value="1"/>
</dbReference>
<dbReference type="GO" id="GO:0004623">
    <property type="term" value="F:phospholipase A2 activity"/>
    <property type="evidence" value="ECO:0007669"/>
    <property type="project" value="InterPro"/>
</dbReference>
<protein>
    <recommendedName>
        <fullName evidence="4">Conotoxin</fullName>
    </recommendedName>
</protein>
<dbReference type="Proteomes" id="UP000472270">
    <property type="component" value="Unassembled WGS sequence"/>
</dbReference>
<dbReference type="Ensembl" id="ENSSRHT00000001361.1">
    <property type="protein sequence ID" value="ENSSRHP00000001305.1"/>
    <property type="gene ID" value="ENSSRHG00000000883.1"/>
</dbReference>
<keyword evidence="1" id="KW-0732">Signal</keyword>
<evidence type="ECO:0000313" key="3">
    <source>
        <dbReference type="Proteomes" id="UP000472270"/>
    </source>
</evidence>
<dbReference type="GO" id="GO:0016042">
    <property type="term" value="P:lipid catabolic process"/>
    <property type="evidence" value="ECO:0007669"/>
    <property type="project" value="InterPro"/>
</dbReference>
<accession>A0A673FQD2</accession>
<dbReference type="PANTHER" id="PTHR12824:SF7">
    <property type="entry name" value="GROUP XIIA SECRETORY PHOSPHOLIPASE A2"/>
    <property type="match status" value="1"/>
</dbReference>